<evidence type="ECO:0000313" key="2">
    <source>
        <dbReference type="EMBL" id="SCW03565.1"/>
    </source>
</evidence>
<feature type="compositionally biased region" description="Polar residues" evidence="1">
    <location>
        <begin position="190"/>
        <end position="201"/>
    </location>
</feature>
<sequence length="335" mass="37352">MSFDAGGETVDNNYCQTGKPCAHRNALLDSPISLEPSGEAKRLRNFSFPSPTSDANDWSFFHAKRTNVRTPNSAERSWEYSQVLGEGAAASGRKDSQESNGAYSRSEALFDKLRRYSFNRDSRSSNEDFGIFDMFKVSLNDKKRKSGENSPRKPLMVSERRDSVLSSVSLGSKDTERSLNTKRPHHRRTSAMSLDKTSQTAAYPKHPVARNVEPSHDQQIMHQEQKLRLGVNRGRSLGHSEPVSPHLTIENTNEQIRRNSDGYFQSMAFLKTRRGTNNAGPVFAGFPETGDVSPSIIDLDTIEFQTPYGDTKKGYSLYSSSLSPSSKNGNLVLLD</sequence>
<accession>A0A1G4MI77</accession>
<gene>
    <name evidence="2" type="ORF">LAFE_0G13278G</name>
</gene>
<evidence type="ECO:0000313" key="3">
    <source>
        <dbReference type="Proteomes" id="UP000190831"/>
    </source>
</evidence>
<feature type="region of interest" description="Disordered" evidence="1">
    <location>
        <begin position="142"/>
        <end position="202"/>
    </location>
</feature>
<evidence type="ECO:0000256" key="1">
    <source>
        <dbReference type="SAM" id="MobiDB-lite"/>
    </source>
</evidence>
<dbReference type="EMBL" id="LT598486">
    <property type="protein sequence ID" value="SCW03565.1"/>
    <property type="molecule type" value="Genomic_DNA"/>
</dbReference>
<dbReference type="Proteomes" id="UP000190831">
    <property type="component" value="Chromosome G"/>
</dbReference>
<keyword evidence="3" id="KW-1185">Reference proteome</keyword>
<dbReference type="AlphaFoldDB" id="A0A1G4MI77"/>
<reference evidence="2 3" key="1">
    <citation type="submission" date="2016-03" db="EMBL/GenBank/DDBJ databases">
        <authorList>
            <person name="Devillers H."/>
        </authorList>
    </citation>
    <scope>NUCLEOTIDE SEQUENCE [LARGE SCALE GENOMIC DNA]</scope>
    <source>
        <strain evidence="2">CBS 6772</strain>
    </source>
</reference>
<organism evidence="2 3">
    <name type="scientific">Lachancea fermentati</name>
    <name type="common">Zygosaccharomyces fermentati</name>
    <dbReference type="NCBI Taxonomy" id="4955"/>
    <lineage>
        <taxon>Eukaryota</taxon>
        <taxon>Fungi</taxon>
        <taxon>Dikarya</taxon>
        <taxon>Ascomycota</taxon>
        <taxon>Saccharomycotina</taxon>
        <taxon>Saccharomycetes</taxon>
        <taxon>Saccharomycetales</taxon>
        <taxon>Saccharomycetaceae</taxon>
        <taxon>Lachancea</taxon>
    </lineage>
</organism>
<proteinExistence type="predicted"/>
<feature type="compositionally biased region" description="Basic residues" evidence="1">
    <location>
        <begin position="180"/>
        <end position="189"/>
    </location>
</feature>
<dbReference type="OMA" id="SHDINCH"/>
<protein>
    <submittedName>
        <fullName evidence="2">LAFE_0G13278g1_1</fullName>
    </submittedName>
</protein>
<name>A0A1G4MI77_LACFM</name>
<dbReference type="OrthoDB" id="4036504at2759"/>